<name>A0ABV3S507_9LACO</name>
<keyword evidence="2" id="KW-1185">Reference proteome</keyword>
<dbReference type="Proteomes" id="UP001556617">
    <property type="component" value="Unassembled WGS sequence"/>
</dbReference>
<accession>A0ABV3S507</accession>
<sequence>MQDELRKMYDNGDFGELLESNLPKDKLEFLLKLKDYYRAQDQKKIIVSKFVL</sequence>
<protein>
    <submittedName>
        <fullName evidence="1">Uncharacterized protein</fullName>
    </submittedName>
</protein>
<evidence type="ECO:0000313" key="2">
    <source>
        <dbReference type="Proteomes" id="UP001556617"/>
    </source>
</evidence>
<proteinExistence type="predicted"/>
<reference evidence="1 2" key="1">
    <citation type="submission" date="2024-07" db="EMBL/GenBank/DDBJ databases">
        <authorList>
            <person name="Yun M."/>
        </authorList>
    </citation>
    <scope>NUCLEOTIDE SEQUENCE [LARGE SCALE GENOMIC DNA]</scope>
    <source>
        <strain evidence="1 2">MS01</strain>
    </source>
</reference>
<comment type="caution">
    <text evidence="1">The sequence shown here is derived from an EMBL/GenBank/DDBJ whole genome shotgun (WGS) entry which is preliminary data.</text>
</comment>
<organism evidence="1 2">
    <name type="scientific">Leuconostoc aquikimchii</name>
    <dbReference type="NCBI Taxonomy" id="3236804"/>
    <lineage>
        <taxon>Bacteria</taxon>
        <taxon>Bacillati</taxon>
        <taxon>Bacillota</taxon>
        <taxon>Bacilli</taxon>
        <taxon>Lactobacillales</taxon>
        <taxon>Lactobacillaceae</taxon>
        <taxon>Leuconostoc</taxon>
    </lineage>
</organism>
<dbReference type="EMBL" id="JBFPER010000001">
    <property type="protein sequence ID" value="MEX0381421.1"/>
    <property type="molecule type" value="Genomic_DNA"/>
</dbReference>
<dbReference type="RefSeq" id="WP_367975160.1">
    <property type="nucleotide sequence ID" value="NZ_JBFPEQ010000001.1"/>
</dbReference>
<gene>
    <name evidence="1" type="ORF">AB3K24_08685</name>
</gene>
<evidence type="ECO:0000313" key="1">
    <source>
        <dbReference type="EMBL" id="MEX0381421.1"/>
    </source>
</evidence>